<sequence>MIGFAKAGFLKKVIDCLPTLPTGRQAAGRQKGRTAYTKVSAVKKVLGVLKQMLLNIFVWFMTAINPPNTEAIHLRCFEIK</sequence>
<dbReference type="Proteomes" id="UP000179001">
    <property type="component" value="Unassembled WGS sequence"/>
</dbReference>
<gene>
    <name evidence="1" type="ORF">A2478_01305</name>
</gene>
<dbReference type="EMBL" id="MFGJ01000001">
    <property type="protein sequence ID" value="OGF33321.1"/>
    <property type="molecule type" value="Genomic_DNA"/>
</dbReference>
<protein>
    <submittedName>
        <fullName evidence="1">Uncharacterized protein</fullName>
    </submittedName>
</protein>
<reference evidence="1 2" key="1">
    <citation type="journal article" date="2016" name="Nat. Commun.">
        <title>Thousands of microbial genomes shed light on interconnected biogeochemical processes in an aquifer system.</title>
        <authorList>
            <person name="Anantharaman K."/>
            <person name="Brown C.T."/>
            <person name="Hug L.A."/>
            <person name="Sharon I."/>
            <person name="Castelle C.J."/>
            <person name="Probst A.J."/>
            <person name="Thomas B.C."/>
            <person name="Singh A."/>
            <person name="Wilkins M.J."/>
            <person name="Karaoz U."/>
            <person name="Brodie E.L."/>
            <person name="Williams K.H."/>
            <person name="Hubbard S.S."/>
            <person name="Banfield J.F."/>
        </authorList>
    </citation>
    <scope>NUCLEOTIDE SEQUENCE [LARGE SCALE GENOMIC DNA]</scope>
</reference>
<accession>A0A1F5T4D8</accession>
<comment type="caution">
    <text evidence="1">The sequence shown here is derived from an EMBL/GenBank/DDBJ whole genome shotgun (WGS) entry which is preliminary data.</text>
</comment>
<proteinExistence type="predicted"/>
<name>A0A1F5T4D8_9BACT</name>
<organism evidence="1 2">
    <name type="scientific">Candidatus Falkowbacteria bacterium RIFOXYC2_FULL_36_12</name>
    <dbReference type="NCBI Taxonomy" id="1798002"/>
    <lineage>
        <taxon>Bacteria</taxon>
        <taxon>Candidatus Falkowiibacteriota</taxon>
    </lineage>
</organism>
<evidence type="ECO:0000313" key="2">
    <source>
        <dbReference type="Proteomes" id="UP000179001"/>
    </source>
</evidence>
<evidence type="ECO:0000313" key="1">
    <source>
        <dbReference type="EMBL" id="OGF33321.1"/>
    </source>
</evidence>
<dbReference type="AlphaFoldDB" id="A0A1F5T4D8"/>